<evidence type="ECO:0000313" key="2">
    <source>
        <dbReference type="Proteomes" id="UP000018130"/>
    </source>
</evidence>
<dbReference type="AlphaFoldDB" id="T2JXU4"/>
<dbReference type="SUPFAM" id="SSF69322">
    <property type="entry name" value="Tricorn protease domain 2"/>
    <property type="match status" value="1"/>
</dbReference>
<name>T2JXU4_CROWT</name>
<evidence type="ECO:0000313" key="1">
    <source>
        <dbReference type="EMBL" id="CCQ70628.1"/>
    </source>
</evidence>
<sequence length="329" mass="36878">MCADFNYLKRLSLSGEDLDNGIIGFSSDSNYFYFSIDNKIKVFSISNEDSYSKSLGEKIISITSANVGSLFISTSKKTFEWNYLNDNLNIFFEFPNDAQPFCSTFKPNSETLVSARKDTLSLWSLRQKSEISRYQITFENSAESIRKIIFNPDGKTFFTSTNVNPLSGTIGRSLSEKLRINKPHALIKWSSQTGKPTHLLGDTVDMWSDLLSISQDGTTLIRSDYDGIKFYDIANDTPSVRTVIDDPEELDTLYSLQALPNGKSVLLGDLEGRIAIVTEKGEIKLIKYCFGDKEEAVEEIALNKQGTLISARSNTVSGDYSVAKIWRII</sequence>
<dbReference type="EMBL" id="CAQN01001262">
    <property type="protein sequence ID" value="CCQ70628.1"/>
    <property type="molecule type" value="Genomic_DNA"/>
</dbReference>
<dbReference type="InterPro" id="IPR015943">
    <property type="entry name" value="WD40/YVTN_repeat-like_dom_sf"/>
</dbReference>
<dbReference type="RefSeq" id="WP_048327559.1">
    <property type="nucleotide sequence ID" value="NZ_CAQN01001262.1"/>
</dbReference>
<organism evidence="1 2">
    <name type="scientific">Crocosphaera watsonii WH 0402</name>
    <dbReference type="NCBI Taxonomy" id="1284629"/>
    <lineage>
        <taxon>Bacteria</taxon>
        <taxon>Bacillati</taxon>
        <taxon>Cyanobacteriota</taxon>
        <taxon>Cyanophyceae</taxon>
        <taxon>Oscillatoriophycideae</taxon>
        <taxon>Chroococcales</taxon>
        <taxon>Aphanothecaceae</taxon>
        <taxon>Crocosphaera</taxon>
    </lineage>
</organism>
<comment type="caution">
    <text evidence="1">The sequence shown here is derived from an EMBL/GenBank/DDBJ whole genome shotgun (WGS) entry which is preliminary data.</text>
</comment>
<accession>T2JXU4</accession>
<protein>
    <submittedName>
        <fullName evidence="1">Uncharacterized protein</fullName>
    </submittedName>
</protein>
<dbReference type="Proteomes" id="UP000018130">
    <property type="component" value="Unassembled WGS sequence"/>
</dbReference>
<reference evidence="1 2" key="1">
    <citation type="submission" date="2013-01" db="EMBL/GenBank/DDBJ databases">
        <authorList>
            <person name="Bench S."/>
        </authorList>
    </citation>
    <scope>NUCLEOTIDE SEQUENCE [LARGE SCALE GENOMIC DNA]</scope>
    <source>
        <strain evidence="1 2">WH 0402</strain>
    </source>
</reference>
<reference evidence="1 2" key="2">
    <citation type="submission" date="2013-09" db="EMBL/GenBank/DDBJ databases">
        <title>Whole genome comparison of six Crocosphaera watsonii strains with differing phenotypes.</title>
        <authorList>
            <person name="Bench S.R."/>
            <person name="Heller P."/>
            <person name="Frank I."/>
            <person name="Arciniega M."/>
            <person name="Shilova I.N."/>
            <person name="Zehr J.P."/>
        </authorList>
    </citation>
    <scope>NUCLEOTIDE SEQUENCE [LARGE SCALE GENOMIC DNA]</scope>
    <source>
        <strain evidence="1 2">WH 0402</strain>
    </source>
</reference>
<gene>
    <name evidence="1" type="ORF">CWATWH0402_3598</name>
</gene>
<proteinExistence type="predicted"/>
<dbReference type="Gene3D" id="2.130.10.10">
    <property type="entry name" value="YVTN repeat-like/Quinoprotein amine dehydrogenase"/>
    <property type="match status" value="2"/>
</dbReference>